<keyword evidence="2" id="KW-1185">Reference proteome</keyword>
<reference evidence="1 2" key="1">
    <citation type="journal article" date="2019" name="Int. J. Syst. Evol. Microbiol.">
        <title>The Global Catalogue of Microorganisms (GCM) 10K type strain sequencing project: providing services to taxonomists for standard genome sequencing and annotation.</title>
        <authorList>
            <consortium name="The Broad Institute Genomics Platform"/>
            <consortium name="The Broad Institute Genome Sequencing Center for Infectious Disease"/>
            <person name="Wu L."/>
            <person name="Ma J."/>
        </authorList>
    </citation>
    <scope>NUCLEOTIDE SEQUENCE [LARGE SCALE GENOMIC DNA]</scope>
    <source>
        <strain evidence="1 2">CGMCC 1.12125</strain>
    </source>
</reference>
<organism evidence="1 2">
    <name type="scientific">Halorientalis brevis</name>
    <dbReference type="NCBI Taxonomy" id="1126241"/>
    <lineage>
        <taxon>Archaea</taxon>
        <taxon>Methanobacteriati</taxon>
        <taxon>Methanobacteriota</taxon>
        <taxon>Stenosarchaea group</taxon>
        <taxon>Halobacteria</taxon>
        <taxon>Halobacteriales</taxon>
        <taxon>Haloarculaceae</taxon>
        <taxon>Halorientalis</taxon>
    </lineage>
</organism>
<protein>
    <submittedName>
        <fullName evidence="1">Uncharacterized protein</fullName>
    </submittedName>
</protein>
<dbReference type="EMBL" id="JBHUDJ010000002">
    <property type="protein sequence ID" value="MFD1586429.1"/>
    <property type="molecule type" value="Genomic_DNA"/>
</dbReference>
<gene>
    <name evidence="1" type="ORF">ACFR9U_05510</name>
</gene>
<name>A0ABD6CAP5_9EURY</name>
<sequence>MPAGYDPSEVPLYENRTTVEEQYEAAEADELPFFAIEQYEEGFAITYDLLPADSELAEPAVSELDERVTREVESIVGDESRPTTEVSRSIGKSLGQLSFFTSEESAREVAARISTFVLDEANWVAASPPDAGSQPGFNRND</sequence>
<dbReference type="Proteomes" id="UP001597119">
    <property type="component" value="Unassembled WGS sequence"/>
</dbReference>
<accession>A0ABD6CAP5</accession>
<dbReference type="RefSeq" id="WP_247379741.1">
    <property type="nucleotide sequence ID" value="NZ_JALLGV010000007.1"/>
</dbReference>
<evidence type="ECO:0000313" key="2">
    <source>
        <dbReference type="Proteomes" id="UP001597119"/>
    </source>
</evidence>
<dbReference type="AlphaFoldDB" id="A0ABD6CAP5"/>
<proteinExistence type="predicted"/>
<evidence type="ECO:0000313" key="1">
    <source>
        <dbReference type="EMBL" id="MFD1586429.1"/>
    </source>
</evidence>
<comment type="caution">
    <text evidence="1">The sequence shown here is derived from an EMBL/GenBank/DDBJ whole genome shotgun (WGS) entry which is preliminary data.</text>
</comment>